<dbReference type="PANTHER" id="PTHR33734:SF22">
    <property type="entry name" value="MEMBRANE-BOUND LYTIC MUREIN TRANSGLYCOSYLASE D"/>
    <property type="match status" value="1"/>
</dbReference>
<gene>
    <name evidence="3" type="ORF">DBZ45_09495</name>
</gene>
<proteinExistence type="predicted"/>
<protein>
    <submittedName>
        <fullName evidence="3">Lytic transglycosylase</fullName>
    </submittedName>
</protein>
<evidence type="ECO:0000313" key="3">
    <source>
        <dbReference type="EMBL" id="RAM37566.1"/>
    </source>
</evidence>
<accession>A0A328HFZ3</accession>
<sequence>MTTTRSTKQSPRPGLPLIAATTATLPAVMLSSLAVAQPATADVQPTTVPATLAAAIEAQAAAVKAGIIPAASVPAALPSGLQPTRVTPTVHTVVRGDTVSGIAGRYGLSTTAVLKLNNLKSNSVIYPGQRIKLKAAAAPAARAAAPAGTAARTYTVRSGDTLGGIAGRHGVRLSQVLSWNGLKVSSIIYPGQKIRLGAGTAVAAAPAKAAAPAAAPSASYVIKSGDTLSGIASRHGVKLATILSANRLKVTSVIYPGQKLAIPGKTGSVQPASSVTPLVPSSFLGYTYPAAVVSSANKNKALLNASPVPSLAQMQSIVADTARRMGVDPALAQAFAYQESGFNQRAVSPANAIGTMQVIPSSGEWASDLVGRKLNLLDPYDNATAGVAIIRQLIRTSKSLDYAIAGYYQGQYSVNKHGMYTDTKHYVAAIKAHRRTFS</sequence>
<feature type="chain" id="PRO_5016259873" evidence="1">
    <location>
        <begin position="42"/>
        <end position="438"/>
    </location>
</feature>
<dbReference type="EMBL" id="QLNP01000068">
    <property type="protein sequence ID" value="RAM37566.1"/>
    <property type="molecule type" value="Genomic_DNA"/>
</dbReference>
<dbReference type="InterPro" id="IPR018392">
    <property type="entry name" value="LysM"/>
</dbReference>
<dbReference type="AlphaFoldDB" id="A0A328HFZ3"/>
<dbReference type="Pfam" id="PF01476">
    <property type="entry name" value="LysM"/>
    <property type="match status" value="3"/>
</dbReference>
<dbReference type="Pfam" id="PF01464">
    <property type="entry name" value="SLT"/>
    <property type="match status" value="1"/>
</dbReference>
<dbReference type="SMART" id="SM00257">
    <property type="entry name" value="LysM"/>
    <property type="match status" value="3"/>
</dbReference>
<feature type="domain" description="LysM" evidence="2">
    <location>
        <begin position="89"/>
        <end position="133"/>
    </location>
</feature>
<dbReference type="InterPro" id="IPR023346">
    <property type="entry name" value="Lysozyme-like_dom_sf"/>
</dbReference>
<evidence type="ECO:0000259" key="2">
    <source>
        <dbReference type="PROSITE" id="PS51782"/>
    </source>
</evidence>
<feature type="domain" description="LysM" evidence="2">
    <location>
        <begin position="152"/>
        <end position="196"/>
    </location>
</feature>
<dbReference type="SUPFAM" id="SSF54106">
    <property type="entry name" value="LysM domain"/>
    <property type="match status" value="3"/>
</dbReference>
<dbReference type="RefSeq" id="WP_111903672.1">
    <property type="nucleotide sequence ID" value="NZ_QLNP01000068.1"/>
</dbReference>
<evidence type="ECO:0000313" key="4">
    <source>
        <dbReference type="Proteomes" id="UP000249166"/>
    </source>
</evidence>
<feature type="domain" description="LysM" evidence="2">
    <location>
        <begin position="218"/>
        <end position="262"/>
    </location>
</feature>
<name>A0A328HFZ3_ARTGO</name>
<dbReference type="InterPro" id="IPR008258">
    <property type="entry name" value="Transglycosylase_SLT_dom_1"/>
</dbReference>
<dbReference type="Proteomes" id="UP000249166">
    <property type="component" value="Unassembled WGS sequence"/>
</dbReference>
<dbReference type="PANTHER" id="PTHR33734">
    <property type="entry name" value="LYSM DOMAIN-CONTAINING GPI-ANCHORED PROTEIN 2"/>
    <property type="match status" value="1"/>
</dbReference>
<keyword evidence="1" id="KW-0732">Signal</keyword>
<organism evidence="3 4">
    <name type="scientific">Arthrobacter globiformis</name>
    <dbReference type="NCBI Taxonomy" id="1665"/>
    <lineage>
        <taxon>Bacteria</taxon>
        <taxon>Bacillati</taxon>
        <taxon>Actinomycetota</taxon>
        <taxon>Actinomycetes</taxon>
        <taxon>Micrococcales</taxon>
        <taxon>Micrococcaceae</taxon>
        <taxon>Arthrobacter</taxon>
    </lineage>
</organism>
<dbReference type="PROSITE" id="PS51782">
    <property type="entry name" value="LYSM"/>
    <property type="match status" value="3"/>
</dbReference>
<dbReference type="Gene3D" id="1.10.530.10">
    <property type="match status" value="1"/>
</dbReference>
<dbReference type="SUPFAM" id="SSF53955">
    <property type="entry name" value="Lysozyme-like"/>
    <property type="match status" value="1"/>
</dbReference>
<dbReference type="CDD" id="cd00254">
    <property type="entry name" value="LT-like"/>
    <property type="match status" value="1"/>
</dbReference>
<reference evidence="3 4" key="1">
    <citation type="submission" date="2018-04" db="EMBL/GenBank/DDBJ databases">
        <title>Bacteria isolated from cave deposits of Manipur.</title>
        <authorList>
            <person name="Sahoo D."/>
            <person name="Sarangthem I."/>
            <person name="Nandeibam J."/>
        </authorList>
    </citation>
    <scope>NUCLEOTIDE SEQUENCE [LARGE SCALE GENOMIC DNA]</scope>
    <source>
        <strain evidence="4">mrc11</strain>
    </source>
</reference>
<comment type="caution">
    <text evidence="3">The sequence shown here is derived from an EMBL/GenBank/DDBJ whole genome shotgun (WGS) entry which is preliminary data.</text>
</comment>
<feature type="signal peptide" evidence="1">
    <location>
        <begin position="1"/>
        <end position="41"/>
    </location>
</feature>
<dbReference type="GO" id="GO:0008932">
    <property type="term" value="F:lytic endotransglycosylase activity"/>
    <property type="evidence" value="ECO:0007669"/>
    <property type="project" value="TreeGrafter"/>
</dbReference>
<dbReference type="Gene3D" id="3.10.350.10">
    <property type="entry name" value="LysM domain"/>
    <property type="match status" value="3"/>
</dbReference>
<dbReference type="CDD" id="cd00118">
    <property type="entry name" value="LysM"/>
    <property type="match status" value="3"/>
</dbReference>
<evidence type="ECO:0000256" key="1">
    <source>
        <dbReference type="SAM" id="SignalP"/>
    </source>
</evidence>
<dbReference type="OrthoDB" id="5244690at2"/>
<dbReference type="InterPro" id="IPR036779">
    <property type="entry name" value="LysM_dom_sf"/>
</dbReference>